<dbReference type="Proteomes" id="UP000799750">
    <property type="component" value="Unassembled WGS sequence"/>
</dbReference>
<dbReference type="InterPro" id="IPR039935">
    <property type="entry name" value="YML079W-like"/>
</dbReference>
<dbReference type="InterPro" id="IPR009327">
    <property type="entry name" value="Cupin_DUF985"/>
</dbReference>
<dbReference type="Pfam" id="PF06172">
    <property type="entry name" value="Cupin_5"/>
    <property type="match status" value="1"/>
</dbReference>
<proteinExistence type="predicted"/>
<accession>A0A6A6QQG6</accession>
<dbReference type="InterPro" id="IPR014710">
    <property type="entry name" value="RmlC-like_jellyroll"/>
</dbReference>
<name>A0A6A6QQG6_9PEZI</name>
<protein>
    <recommendedName>
        <fullName evidence="2">DUF985 domain-containing protein</fullName>
    </recommendedName>
</protein>
<organism evidence="3 4">
    <name type="scientific">Lophium mytilinum</name>
    <dbReference type="NCBI Taxonomy" id="390894"/>
    <lineage>
        <taxon>Eukaryota</taxon>
        <taxon>Fungi</taxon>
        <taxon>Dikarya</taxon>
        <taxon>Ascomycota</taxon>
        <taxon>Pezizomycotina</taxon>
        <taxon>Dothideomycetes</taxon>
        <taxon>Pleosporomycetidae</taxon>
        <taxon>Mytilinidiales</taxon>
        <taxon>Mytilinidiaceae</taxon>
        <taxon>Lophium</taxon>
    </lineage>
</organism>
<evidence type="ECO:0000259" key="2">
    <source>
        <dbReference type="Pfam" id="PF06172"/>
    </source>
</evidence>
<dbReference type="AlphaFoldDB" id="A0A6A6QQG6"/>
<keyword evidence="4" id="KW-1185">Reference proteome</keyword>
<dbReference type="PANTHER" id="PTHR33387:SF3">
    <property type="entry name" value="DUF985 DOMAIN-CONTAINING PROTEIN"/>
    <property type="match status" value="1"/>
</dbReference>
<gene>
    <name evidence="3" type="ORF">BU16DRAFT_618731</name>
</gene>
<reference evidence="3" key="1">
    <citation type="journal article" date="2020" name="Stud. Mycol.">
        <title>101 Dothideomycetes genomes: a test case for predicting lifestyles and emergence of pathogens.</title>
        <authorList>
            <person name="Haridas S."/>
            <person name="Albert R."/>
            <person name="Binder M."/>
            <person name="Bloem J."/>
            <person name="Labutti K."/>
            <person name="Salamov A."/>
            <person name="Andreopoulos B."/>
            <person name="Baker S."/>
            <person name="Barry K."/>
            <person name="Bills G."/>
            <person name="Bluhm B."/>
            <person name="Cannon C."/>
            <person name="Castanera R."/>
            <person name="Culley D."/>
            <person name="Daum C."/>
            <person name="Ezra D."/>
            <person name="Gonzalez J."/>
            <person name="Henrissat B."/>
            <person name="Kuo A."/>
            <person name="Liang C."/>
            <person name="Lipzen A."/>
            <person name="Lutzoni F."/>
            <person name="Magnuson J."/>
            <person name="Mondo S."/>
            <person name="Nolan M."/>
            <person name="Ohm R."/>
            <person name="Pangilinan J."/>
            <person name="Park H.-J."/>
            <person name="Ramirez L."/>
            <person name="Alfaro M."/>
            <person name="Sun H."/>
            <person name="Tritt A."/>
            <person name="Yoshinaga Y."/>
            <person name="Zwiers L.-H."/>
            <person name="Turgeon B."/>
            <person name="Goodwin S."/>
            <person name="Spatafora J."/>
            <person name="Crous P."/>
            <person name="Grigoriev I."/>
        </authorList>
    </citation>
    <scope>NUCLEOTIDE SEQUENCE</scope>
    <source>
        <strain evidence="3">CBS 269.34</strain>
    </source>
</reference>
<evidence type="ECO:0000313" key="3">
    <source>
        <dbReference type="EMBL" id="KAF2494728.1"/>
    </source>
</evidence>
<feature type="region of interest" description="Disordered" evidence="1">
    <location>
        <begin position="1"/>
        <end position="30"/>
    </location>
</feature>
<dbReference type="PANTHER" id="PTHR33387">
    <property type="entry name" value="RMLC-LIKE JELLY ROLL FOLD PROTEIN"/>
    <property type="match status" value="1"/>
</dbReference>
<dbReference type="CDD" id="cd06121">
    <property type="entry name" value="cupin_YML079wp"/>
    <property type="match status" value="1"/>
</dbReference>
<dbReference type="OrthoDB" id="6614653at2759"/>
<dbReference type="InterPro" id="IPR011051">
    <property type="entry name" value="RmlC_Cupin_sf"/>
</dbReference>
<dbReference type="EMBL" id="MU004190">
    <property type="protein sequence ID" value="KAF2494728.1"/>
    <property type="molecule type" value="Genomic_DNA"/>
</dbReference>
<evidence type="ECO:0000313" key="4">
    <source>
        <dbReference type="Proteomes" id="UP000799750"/>
    </source>
</evidence>
<dbReference type="SUPFAM" id="SSF51182">
    <property type="entry name" value="RmlC-like cupins"/>
    <property type="match status" value="1"/>
</dbReference>
<sequence length="246" mass="26968">MPSSVSSSIAPLQPIFPRPASATSPPPEPPALASLISHLKLQPHIEGGYFAETDRDTLRIPNPFLAASAPATATTSKSIAALRGDPDFDPEQENATRSASTSIFYLLTPGTPLGAWHRNRGRTVHTLHWGKGRYVIIHADEVGEDGKARVETFVVGKDVLKGERLQWIVEGGKFKSSFLLPDDEGEASGGLLISETVIPGFEYSDHDFLRGEKLKELVTPEQAKELGWMLRNEPPPEEHELVYKQQ</sequence>
<feature type="compositionally biased region" description="Polar residues" evidence="1">
    <location>
        <begin position="1"/>
        <end position="10"/>
    </location>
</feature>
<dbReference type="Gene3D" id="2.60.120.10">
    <property type="entry name" value="Jelly Rolls"/>
    <property type="match status" value="1"/>
</dbReference>
<feature type="domain" description="DUF985" evidence="2">
    <location>
        <begin position="34"/>
        <end position="208"/>
    </location>
</feature>
<evidence type="ECO:0000256" key="1">
    <source>
        <dbReference type="SAM" id="MobiDB-lite"/>
    </source>
</evidence>